<sequence length="296" mass="33453">MNIHHLEYFLEVIRQGSFSKAASTLYITQPSISKMIQNLEDELGVVLINRNVKPLELTDAGQAIVEQAQQIVTLVQNLTVKLDDVIQLKKGKIRLGVPPIAASSILPPILGEFKKNYSNIELQLVEYGSKKVELGVYDGTLDIGIVCTTPTKTDTFEFISFIEDPLKVIIHPEHPLANNKQIDFADLRDESFVLYREDFSLYDHIHNRCKLAGFQPKIICETSQREFMTQMVAANLGVALLPGKICDQFDPKTIVSIPFNDPQILLQLSIIWHKDRYLSFAARQWLQFVSKLLSAA</sequence>
<accession>A0A212LNE5</accession>
<evidence type="ECO:0000259" key="5">
    <source>
        <dbReference type="PROSITE" id="PS50931"/>
    </source>
</evidence>
<dbReference type="PANTHER" id="PTHR30419:SF8">
    <property type="entry name" value="NITROGEN ASSIMILATION TRANSCRIPTIONAL ACTIVATOR-RELATED"/>
    <property type="match status" value="1"/>
</dbReference>
<dbReference type="GO" id="GO:0005829">
    <property type="term" value="C:cytosol"/>
    <property type="evidence" value="ECO:0007669"/>
    <property type="project" value="TreeGrafter"/>
</dbReference>
<dbReference type="InterPro" id="IPR050950">
    <property type="entry name" value="HTH-type_LysR_regulators"/>
</dbReference>
<dbReference type="RefSeq" id="WP_288183328.1">
    <property type="nucleotide sequence ID" value="NZ_LT608335.1"/>
</dbReference>
<keyword evidence="4" id="KW-0804">Transcription</keyword>
<dbReference type="Pfam" id="PF00126">
    <property type="entry name" value="HTH_1"/>
    <property type="match status" value="1"/>
</dbReference>
<gene>
    <name evidence="6" type="primary">ywbI</name>
    <name evidence="6" type="ORF">KL86SPO_20327</name>
</gene>
<dbReference type="PANTHER" id="PTHR30419">
    <property type="entry name" value="HTH-TYPE TRANSCRIPTIONAL REGULATOR YBHD"/>
    <property type="match status" value="1"/>
</dbReference>
<evidence type="ECO:0000313" key="6">
    <source>
        <dbReference type="EMBL" id="SCM78959.1"/>
    </source>
</evidence>
<evidence type="ECO:0000256" key="4">
    <source>
        <dbReference type="ARBA" id="ARBA00023163"/>
    </source>
</evidence>
<dbReference type="FunFam" id="1.10.10.10:FF:000001">
    <property type="entry name" value="LysR family transcriptional regulator"/>
    <property type="match status" value="1"/>
</dbReference>
<dbReference type="InterPro" id="IPR000847">
    <property type="entry name" value="LysR_HTH_N"/>
</dbReference>
<dbReference type="PROSITE" id="PS50931">
    <property type="entry name" value="HTH_LYSR"/>
    <property type="match status" value="1"/>
</dbReference>
<dbReference type="InterPro" id="IPR036388">
    <property type="entry name" value="WH-like_DNA-bd_sf"/>
</dbReference>
<organism evidence="6">
    <name type="scientific">uncultured Sporomusa sp</name>
    <dbReference type="NCBI Taxonomy" id="307249"/>
    <lineage>
        <taxon>Bacteria</taxon>
        <taxon>Bacillati</taxon>
        <taxon>Bacillota</taxon>
        <taxon>Negativicutes</taxon>
        <taxon>Selenomonadales</taxon>
        <taxon>Sporomusaceae</taxon>
        <taxon>Sporomusa</taxon>
        <taxon>environmental samples</taxon>
    </lineage>
</organism>
<keyword evidence="2" id="KW-0805">Transcription regulation</keyword>
<proteinExistence type="inferred from homology"/>
<evidence type="ECO:0000256" key="1">
    <source>
        <dbReference type="ARBA" id="ARBA00009437"/>
    </source>
</evidence>
<dbReference type="AlphaFoldDB" id="A0A212LNE5"/>
<dbReference type="InterPro" id="IPR005119">
    <property type="entry name" value="LysR_subst-bd"/>
</dbReference>
<evidence type="ECO:0000256" key="2">
    <source>
        <dbReference type="ARBA" id="ARBA00023015"/>
    </source>
</evidence>
<dbReference type="GO" id="GO:0003700">
    <property type="term" value="F:DNA-binding transcription factor activity"/>
    <property type="evidence" value="ECO:0007669"/>
    <property type="project" value="InterPro"/>
</dbReference>
<dbReference type="SUPFAM" id="SSF46785">
    <property type="entry name" value="Winged helix' DNA-binding domain"/>
    <property type="match status" value="1"/>
</dbReference>
<dbReference type="GO" id="GO:0003677">
    <property type="term" value="F:DNA binding"/>
    <property type="evidence" value="ECO:0007669"/>
    <property type="project" value="UniProtKB-KW"/>
</dbReference>
<protein>
    <submittedName>
        <fullName evidence="6">Uncharacterized HTH-type transcriptional regulator YwbI</fullName>
    </submittedName>
</protein>
<dbReference type="PRINTS" id="PR00039">
    <property type="entry name" value="HTHLYSR"/>
</dbReference>
<dbReference type="Gene3D" id="1.10.10.10">
    <property type="entry name" value="Winged helix-like DNA-binding domain superfamily/Winged helix DNA-binding domain"/>
    <property type="match status" value="1"/>
</dbReference>
<reference evidence="6" key="1">
    <citation type="submission" date="2016-08" db="EMBL/GenBank/DDBJ databases">
        <authorList>
            <person name="Seilhamer J.J."/>
        </authorList>
    </citation>
    <scope>NUCLEOTIDE SEQUENCE</scope>
    <source>
        <strain evidence="6">86</strain>
    </source>
</reference>
<dbReference type="Gene3D" id="3.40.190.290">
    <property type="match status" value="1"/>
</dbReference>
<feature type="domain" description="HTH lysR-type" evidence="5">
    <location>
        <begin position="1"/>
        <end position="58"/>
    </location>
</feature>
<evidence type="ECO:0000256" key="3">
    <source>
        <dbReference type="ARBA" id="ARBA00023125"/>
    </source>
</evidence>
<dbReference type="SUPFAM" id="SSF53850">
    <property type="entry name" value="Periplasmic binding protein-like II"/>
    <property type="match status" value="1"/>
</dbReference>
<dbReference type="Pfam" id="PF03466">
    <property type="entry name" value="LysR_substrate"/>
    <property type="match status" value="1"/>
</dbReference>
<dbReference type="InterPro" id="IPR036390">
    <property type="entry name" value="WH_DNA-bd_sf"/>
</dbReference>
<comment type="similarity">
    <text evidence="1">Belongs to the LysR transcriptional regulatory family.</text>
</comment>
<dbReference type="CDD" id="cd08438">
    <property type="entry name" value="PBP2_CidR"/>
    <property type="match status" value="1"/>
</dbReference>
<dbReference type="EMBL" id="FMJE01000002">
    <property type="protein sequence ID" value="SCM78959.1"/>
    <property type="molecule type" value="Genomic_DNA"/>
</dbReference>
<name>A0A212LNE5_9FIRM</name>
<keyword evidence="3" id="KW-0238">DNA-binding</keyword>